<reference evidence="2" key="1">
    <citation type="submission" date="2023-06" db="EMBL/GenBank/DDBJ databases">
        <authorList>
            <person name="Kurt Z."/>
        </authorList>
    </citation>
    <scope>NUCLEOTIDE SEQUENCE</scope>
</reference>
<feature type="domain" description="HTH myb-type" evidence="1">
    <location>
        <begin position="14"/>
        <end position="68"/>
    </location>
</feature>
<proteinExistence type="predicted"/>
<dbReference type="EMBL" id="CATOUU010000834">
    <property type="protein sequence ID" value="CAI9952929.1"/>
    <property type="molecule type" value="Genomic_DNA"/>
</dbReference>
<evidence type="ECO:0000313" key="3">
    <source>
        <dbReference type="EMBL" id="CAL5985371.1"/>
    </source>
</evidence>
<dbReference type="Pfam" id="PF00249">
    <property type="entry name" value="Myb_DNA-binding"/>
    <property type="match status" value="1"/>
</dbReference>
<dbReference type="Gene3D" id="1.10.10.60">
    <property type="entry name" value="Homeodomain-like"/>
    <property type="match status" value="1"/>
</dbReference>
<dbReference type="InterPro" id="IPR001005">
    <property type="entry name" value="SANT/Myb"/>
</dbReference>
<protein>
    <recommendedName>
        <fullName evidence="1">HTH myb-type domain-containing protein</fullName>
    </recommendedName>
</protein>
<dbReference type="EMBL" id="CAXDID020000018">
    <property type="protein sequence ID" value="CAL5985371.1"/>
    <property type="molecule type" value="Genomic_DNA"/>
</dbReference>
<dbReference type="SMART" id="SM00717">
    <property type="entry name" value="SANT"/>
    <property type="match status" value="1"/>
</dbReference>
<dbReference type="AlphaFoldDB" id="A0AA86UEU0"/>
<reference evidence="3 4" key="2">
    <citation type="submission" date="2024-07" db="EMBL/GenBank/DDBJ databases">
        <authorList>
            <person name="Akdeniz Z."/>
        </authorList>
    </citation>
    <scope>NUCLEOTIDE SEQUENCE [LARGE SCALE GENOMIC DNA]</scope>
</reference>
<sequence>MQYTKRIANISLNAPCRSKRTWTMEEQSLFKRLYKQYRKDFKLYVQFFDGRTEGQIKSFYQNVVHKNKQIKSSSKIVHKVTSESQQEYDLSKGFSTISSLFEPTTIAFDNLDAQQ</sequence>
<name>A0AA86UEU0_9EUKA</name>
<accession>A0AA86UEU0</accession>
<keyword evidence="4" id="KW-1185">Reference proteome</keyword>
<evidence type="ECO:0000313" key="2">
    <source>
        <dbReference type="EMBL" id="CAI9952929.1"/>
    </source>
</evidence>
<dbReference type="SUPFAM" id="SSF46689">
    <property type="entry name" value="Homeodomain-like"/>
    <property type="match status" value="1"/>
</dbReference>
<dbReference type="PROSITE" id="PS51294">
    <property type="entry name" value="HTH_MYB"/>
    <property type="match status" value="1"/>
</dbReference>
<dbReference type="InterPro" id="IPR009057">
    <property type="entry name" value="Homeodomain-like_sf"/>
</dbReference>
<evidence type="ECO:0000259" key="1">
    <source>
        <dbReference type="PROSITE" id="PS51294"/>
    </source>
</evidence>
<dbReference type="CDD" id="cd00167">
    <property type="entry name" value="SANT"/>
    <property type="match status" value="1"/>
</dbReference>
<gene>
    <name evidence="2" type="ORF">HINF_LOCUS40574</name>
    <name evidence="3" type="ORF">HINF_LOCUS8832</name>
</gene>
<dbReference type="InterPro" id="IPR017930">
    <property type="entry name" value="Myb_dom"/>
</dbReference>
<evidence type="ECO:0000313" key="4">
    <source>
        <dbReference type="Proteomes" id="UP001642409"/>
    </source>
</evidence>
<comment type="caution">
    <text evidence="2">The sequence shown here is derived from an EMBL/GenBank/DDBJ whole genome shotgun (WGS) entry which is preliminary data.</text>
</comment>
<dbReference type="Proteomes" id="UP001642409">
    <property type="component" value="Unassembled WGS sequence"/>
</dbReference>
<organism evidence="2">
    <name type="scientific">Hexamita inflata</name>
    <dbReference type="NCBI Taxonomy" id="28002"/>
    <lineage>
        <taxon>Eukaryota</taxon>
        <taxon>Metamonada</taxon>
        <taxon>Diplomonadida</taxon>
        <taxon>Hexamitidae</taxon>
        <taxon>Hexamitinae</taxon>
        <taxon>Hexamita</taxon>
    </lineage>
</organism>